<reference evidence="1" key="1">
    <citation type="journal article" date="2021" name="Front. Microbiol.">
        <title>Comprehensive Comparative Genomics and Phenotyping of Methylobacterium Species.</title>
        <authorList>
            <person name="Alessa O."/>
            <person name="Ogura Y."/>
            <person name="Fujitani Y."/>
            <person name="Takami H."/>
            <person name="Hayashi T."/>
            <person name="Sahin N."/>
            <person name="Tani A."/>
        </authorList>
    </citation>
    <scope>NUCLEOTIDE SEQUENCE</scope>
    <source>
        <strain evidence="1">DSM 17168</strain>
    </source>
</reference>
<sequence length="173" mass="18749">MRLTAAHEAGHAVVAIALGRRIEQATIEAAGPHVAYTSPHEGDPSLTLMTALITSAAGPLAEGMALGRVRRPHPDELLQRLHQLEHGWCDLCRQARFVSLIPDLDDTQRVALWQAAYATADALLDRIEFRLAVARVAHALTERTTLDDAEVEALVDRATLRAAAADTIERTAP</sequence>
<organism evidence="1 2">
    <name type="scientific">Methylobacterium isbiliense</name>
    <dbReference type="NCBI Taxonomy" id="315478"/>
    <lineage>
        <taxon>Bacteria</taxon>
        <taxon>Pseudomonadati</taxon>
        <taxon>Pseudomonadota</taxon>
        <taxon>Alphaproteobacteria</taxon>
        <taxon>Hyphomicrobiales</taxon>
        <taxon>Methylobacteriaceae</taxon>
        <taxon>Methylobacterium</taxon>
    </lineage>
</organism>
<dbReference type="Proteomes" id="UP001055153">
    <property type="component" value="Unassembled WGS sequence"/>
</dbReference>
<dbReference type="EMBL" id="BPQQ01000022">
    <property type="protein sequence ID" value="GJE00024.1"/>
    <property type="molecule type" value="Genomic_DNA"/>
</dbReference>
<keyword evidence="2" id="KW-1185">Reference proteome</keyword>
<gene>
    <name evidence="1" type="ORF">GMJLKIPL_1942</name>
</gene>
<evidence type="ECO:0000313" key="2">
    <source>
        <dbReference type="Proteomes" id="UP001055153"/>
    </source>
</evidence>
<dbReference type="Gene3D" id="1.20.58.760">
    <property type="entry name" value="Peptidase M41"/>
    <property type="match status" value="1"/>
</dbReference>
<proteinExistence type="predicted"/>
<accession>A0ABQ4SE30</accession>
<evidence type="ECO:0008006" key="3">
    <source>
        <dbReference type="Google" id="ProtNLM"/>
    </source>
</evidence>
<dbReference type="InterPro" id="IPR037219">
    <property type="entry name" value="Peptidase_M41-like"/>
</dbReference>
<evidence type="ECO:0000313" key="1">
    <source>
        <dbReference type="EMBL" id="GJE00024.1"/>
    </source>
</evidence>
<comment type="caution">
    <text evidence="1">The sequence shown here is derived from an EMBL/GenBank/DDBJ whole genome shotgun (WGS) entry which is preliminary data.</text>
</comment>
<protein>
    <recommendedName>
        <fullName evidence="3">ATP-dependent zinc metalloprotease FtsH</fullName>
    </recommendedName>
</protein>
<dbReference type="RefSeq" id="WP_238234902.1">
    <property type="nucleotide sequence ID" value="NZ_BPQQ01000022.1"/>
</dbReference>
<dbReference type="SUPFAM" id="SSF140990">
    <property type="entry name" value="FtsH protease domain-like"/>
    <property type="match status" value="1"/>
</dbReference>
<name>A0ABQ4SE30_9HYPH</name>
<reference evidence="1" key="2">
    <citation type="submission" date="2021-08" db="EMBL/GenBank/DDBJ databases">
        <authorList>
            <person name="Tani A."/>
            <person name="Ola A."/>
            <person name="Ogura Y."/>
            <person name="Katsura K."/>
            <person name="Hayashi T."/>
        </authorList>
    </citation>
    <scope>NUCLEOTIDE SEQUENCE</scope>
    <source>
        <strain evidence="1">DSM 17168</strain>
    </source>
</reference>